<keyword evidence="9" id="KW-1185">Reference proteome</keyword>
<reference evidence="8 9" key="1">
    <citation type="journal article" date="2024" name="Science">
        <title>Giant polyketide synthase enzymes in the biosynthesis of giant marine polyether toxins.</title>
        <authorList>
            <person name="Fallon T.R."/>
            <person name="Shende V.V."/>
            <person name="Wierzbicki I.H."/>
            <person name="Pendleton A.L."/>
            <person name="Watervoot N.F."/>
            <person name="Auber R.P."/>
            <person name="Gonzalez D.J."/>
            <person name="Wisecaver J.H."/>
            <person name="Moore B.S."/>
        </authorList>
    </citation>
    <scope>NUCLEOTIDE SEQUENCE [LARGE SCALE GENOMIC DNA]</scope>
    <source>
        <strain evidence="8 9">12B1</strain>
    </source>
</reference>
<keyword evidence="3" id="KW-1133">Transmembrane helix</keyword>
<dbReference type="PANTHER" id="PTHR28234">
    <property type="entry name" value="NUCLEAR CONTROL OF ATPASE PROTEIN 2"/>
    <property type="match status" value="1"/>
</dbReference>
<comment type="caution">
    <text evidence="8">The sequence shown here is derived from an EMBL/GenBank/DDBJ whole genome shotgun (WGS) entry which is preliminary data.</text>
</comment>
<keyword evidence="5" id="KW-0472">Membrane</keyword>
<dbReference type="GO" id="GO:0005741">
    <property type="term" value="C:mitochondrial outer membrane"/>
    <property type="evidence" value="ECO:0007669"/>
    <property type="project" value="TreeGrafter"/>
</dbReference>
<dbReference type="Pfam" id="PF08637">
    <property type="entry name" value="NCA2"/>
    <property type="match status" value="1"/>
</dbReference>
<feature type="region of interest" description="Disordered" evidence="6">
    <location>
        <begin position="17"/>
        <end position="42"/>
    </location>
</feature>
<accession>A0AB34IY07</accession>
<evidence type="ECO:0000256" key="6">
    <source>
        <dbReference type="SAM" id="MobiDB-lite"/>
    </source>
</evidence>
<keyword evidence="4" id="KW-0496">Mitochondrion</keyword>
<evidence type="ECO:0000256" key="5">
    <source>
        <dbReference type="ARBA" id="ARBA00023136"/>
    </source>
</evidence>
<evidence type="ECO:0008006" key="10">
    <source>
        <dbReference type="Google" id="ProtNLM"/>
    </source>
</evidence>
<keyword evidence="2" id="KW-0812">Transmembrane</keyword>
<evidence type="ECO:0000313" key="8">
    <source>
        <dbReference type="EMBL" id="KAL1510114.1"/>
    </source>
</evidence>
<name>A0AB34IY07_PRYPA</name>
<sequence length="782" mass="85841">MALAVVALLAAASTPPWHGGAGVPPRRHAVSSAPPPPPTPKPSLLRARLCAGAERSGRVVLPLLRLAAFKPPLGPYVLLVAYRRFRRKSVLEDAAAVFPRAESRSLDLDESDKEYESAGALHTAHAEALRRQIDEELETRPADEYLCALAQALELQCKDRSARAEFVAALARVIARLPALRPDAARWSAPRTAAAVQQVRRRASPCHRAILYRPLLRCVQAELLLAVRLADALLRTCRELLLCVAREARHAEHLCQSREREKLAKATAVCQQLLQLLGKLQELLLLRPPSPDAPLLGAEAWSALAGRWCHAARPLVVEILHTTEAVDAEGQFGEDPSAASERAAMRESLREWESSGELEARMQARRRWERRQVLKRAAGADGQLLPPARWAKGSVASSVVSLGVAPLLALAVHYASAPYWPAIATAGERGFSLGKAILVRRFWTPLKAIALDLLNRRDRLVDSFALVDAEQSLLNMLDEFLADARAPRYDRQMSKTARRRAALEAVSREYEAELRRGAVQNLIRGKMVRMALIQVQAIKVEMLKAMGAIDDLVDANRLNVQLLAAVPSVLLLTAGSRLFFAALFSFRSHEIRSIHAAHERMSEILNAMERRLLVASTSAHVAPEEEQSAAAAAAAQMATFTLTGGFPTLHVCPRPLRCSRRARCEPVDAVARPPAQSFATDASAIKSNKWWRMSAAEPSLGISPAASSPPVLQGAELGEFVLLLHSYLQLLDSGSPPFSRRSTNAIHRELQELLQISRLGTPKQVALLWTTMSRNDNLKKFL</sequence>
<evidence type="ECO:0000256" key="7">
    <source>
        <dbReference type="SAM" id="SignalP"/>
    </source>
</evidence>
<evidence type="ECO:0000256" key="3">
    <source>
        <dbReference type="ARBA" id="ARBA00022989"/>
    </source>
</evidence>
<comment type="subcellular location">
    <subcellularLocation>
        <location evidence="1">Mitochondrion membrane</location>
        <topology evidence="1">Multi-pass membrane protein</topology>
    </subcellularLocation>
</comment>
<dbReference type="Proteomes" id="UP001515480">
    <property type="component" value="Unassembled WGS sequence"/>
</dbReference>
<dbReference type="AlphaFoldDB" id="A0AB34IY07"/>
<evidence type="ECO:0000256" key="4">
    <source>
        <dbReference type="ARBA" id="ARBA00023128"/>
    </source>
</evidence>
<protein>
    <recommendedName>
        <fullName evidence="10">Nuclear control of ATPase protein 2</fullName>
    </recommendedName>
</protein>
<dbReference type="PANTHER" id="PTHR28234:SF1">
    <property type="entry name" value="NUCLEAR CONTROL OF ATPASE PROTEIN 2"/>
    <property type="match status" value="1"/>
</dbReference>
<dbReference type="InterPro" id="IPR013946">
    <property type="entry name" value="NCA2-like"/>
</dbReference>
<feature type="chain" id="PRO_5044296188" description="Nuclear control of ATPase protein 2" evidence="7">
    <location>
        <begin position="20"/>
        <end position="782"/>
    </location>
</feature>
<gene>
    <name evidence="8" type="ORF">AB1Y20_006446</name>
</gene>
<evidence type="ECO:0000256" key="2">
    <source>
        <dbReference type="ARBA" id="ARBA00022692"/>
    </source>
</evidence>
<evidence type="ECO:0000313" key="9">
    <source>
        <dbReference type="Proteomes" id="UP001515480"/>
    </source>
</evidence>
<feature type="signal peptide" evidence="7">
    <location>
        <begin position="1"/>
        <end position="19"/>
    </location>
</feature>
<keyword evidence="7" id="KW-0732">Signal</keyword>
<dbReference type="EMBL" id="JBGBPQ010000015">
    <property type="protein sequence ID" value="KAL1510114.1"/>
    <property type="molecule type" value="Genomic_DNA"/>
</dbReference>
<organism evidence="8 9">
    <name type="scientific">Prymnesium parvum</name>
    <name type="common">Toxic golden alga</name>
    <dbReference type="NCBI Taxonomy" id="97485"/>
    <lineage>
        <taxon>Eukaryota</taxon>
        <taxon>Haptista</taxon>
        <taxon>Haptophyta</taxon>
        <taxon>Prymnesiophyceae</taxon>
        <taxon>Prymnesiales</taxon>
        <taxon>Prymnesiaceae</taxon>
        <taxon>Prymnesium</taxon>
    </lineage>
</organism>
<proteinExistence type="predicted"/>
<evidence type="ECO:0000256" key="1">
    <source>
        <dbReference type="ARBA" id="ARBA00004225"/>
    </source>
</evidence>